<name>A0A067QIZ4_ZOONE</name>
<dbReference type="EMBL" id="KK853290">
    <property type="protein sequence ID" value="KDR08868.1"/>
    <property type="molecule type" value="Genomic_DNA"/>
</dbReference>
<gene>
    <name evidence="1" type="ORF">L798_01195</name>
</gene>
<dbReference type="Proteomes" id="UP000027135">
    <property type="component" value="Unassembled WGS sequence"/>
</dbReference>
<reference evidence="1 2" key="1">
    <citation type="journal article" date="2014" name="Nat. Commun.">
        <title>Molecular traces of alternative social organization in a termite genome.</title>
        <authorList>
            <person name="Terrapon N."/>
            <person name="Li C."/>
            <person name="Robertson H.M."/>
            <person name="Ji L."/>
            <person name="Meng X."/>
            <person name="Booth W."/>
            <person name="Chen Z."/>
            <person name="Childers C.P."/>
            <person name="Glastad K.M."/>
            <person name="Gokhale K."/>
            <person name="Gowin J."/>
            <person name="Gronenberg W."/>
            <person name="Hermansen R.A."/>
            <person name="Hu H."/>
            <person name="Hunt B.G."/>
            <person name="Huylmans A.K."/>
            <person name="Khalil S.M."/>
            <person name="Mitchell R.D."/>
            <person name="Munoz-Torres M.C."/>
            <person name="Mustard J.A."/>
            <person name="Pan H."/>
            <person name="Reese J.T."/>
            <person name="Scharf M.E."/>
            <person name="Sun F."/>
            <person name="Vogel H."/>
            <person name="Xiao J."/>
            <person name="Yang W."/>
            <person name="Yang Z."/>
            <person name="Yang Z."/>
            <person name="Zhou J."/>
            <person name="Zhu J."/>
            <person name="Brent C.S."/>
            <person name="Elsik C.G."/>
            <person name="Goodisman M.A."/>
            <person name="Liberles D.A."/>
            <person name="Roe R.M."/>
            <person name="Vargo E.L."/>
            <person name="Vilcinskas A."/>
            <person name="Wang J."/>
            <person name="Bornberg-Bauer E."/>
            <person name="Korb J."/>
            <person name="Zhang G."/>
            <person name="Liebig J."/>
        </authorList>
    </citation>
    <scope>NUCLEOTIDE SEQUENCE [LARGE SCALE GENOMIC DNA]</scope>
    <source>
        <tissue evidence="1">Whole organism</tissue>
    </source>
</reference>
<organism evidence="1 2">
    <name type="scientific">Zootermopsis nevadensis</name>
    <name type="common">Dampwood termite</name>
    <dbReference type="NCBI Taxonomy" id="136037"/>
    <lineage>
        <taxon>Eukaryota</taxon>
        <taxon>Metazoa</taxon>
        <taxon>Ecdysozoa</taxon>
        <taxon>Arthropoda</taxon>
        <taxon>Hexapoda</taxon>
        <taxon>Insecta</taxon>
        <taxon>Pterygota</taxon>
        <taxon>Neoptera</taxon>
        <taxon>Polyneoptera</taxon>
        <taxon>Dictyoptera</taxon>
        <taxon>Blattodea</taxon>
        <taxon>Blattoidea</taxon>
        <taxon>Termitoidae</taxon>
        <taxon>Termopsidae</taxon>
        <taxon>Zootermopsis</taxon>
    </lineage>
</organism>
<proteinExistence type="predicted"/>
<dbReference type="AlphaFoldDB" id="A0A067QIZ4"/>
<sequence>MENGNSIAPCFSTSTAALQCKLSLCRKLVTPKITLYYAQKKKKMSSNNRQGHHVQEKQRWSLDHRLQSLSRPSMAKENKNCERCITKEKMVKYSDEESCEVNEDVECIYCSHLYFYDRKGEAYQVLPNLCKCR</sequence>
<protein>
    <submittedName>
        <fullName evidence="1">Uncharacterized protein</fullName>
    </submittedName>
</protein>
<accession>A0A067QIZ4</accession>
<evidence type="ECO:0000313" key="1">
    <source>
        <dbReference type="EMBL" id="KDR08868.1"/>
    </source>
</evidence>
<evidence type="ECO:0000313" key="2">
    <source>
        <dbReference type="Proteomes" id="UP000027135"/>
    </source>
</evidence>
<dbReference type="InParanoid" id="A0A067QIZ4"/>
<keyword evidence="2" id="KW-1185">Reference proteome</keyword>